<sequence length="184" mass="18947">MGSQAPSGRGLNWFGVVVAGAALLLVVSTVLPWVRVSVDGQWLSPSATQHVERSFNGFEGNVGWGYLTLLCAFAAAALGVLGAVLRNGRLVGAAAIPGLPGLVSLGLVLARLDSARSAVVDGQVHGIPPALRVVLEKKLQTSLDVGWFLALLMTLVVIGVSVVAFIIAVGRPADAGRQQPVPGR</sequence>
<keyword evidence="3" id="KW-1185">Reference proteome</keyword>
<evidence type="ECO:0000313" key="2">
    <source>
        <dbReference type="EMBL" id="MWA06769.1"/>
    </source>
</evidence>
<accession>A0A6I4MVT7</accession>
<gene>
    <name evidence="2" type="ORF">F8568_041795</name>
</gene>
<name>A0A6I4MVT7_9ACTN</name>
<feature type="transmembrane region" description="Helical" evidence="1">
    <location>
        <begin position="64"/>
        <end position="85"/>
    </location>
</feature>
<feature type="transmembrane region" description="Helical" evidence="1">
    <location>
        <begin position="12"/>
        <end position="34"/>
    </location>
</feature>
<keyword evidence="1" id="KW-0812">Transmembrane</keyword>
<dbReference type="RefSeq" id="WP_151599591.1">
    <property type="nucleotide sequence ID" value="NZ_WBMS02000057.1"/>
</dbReference>
<dbReference type="Proteomes" id="UP000462055">
    <property type="component" value="Unassembled WGS sequence"/>
</dbReference>
<dbReference type="EMBL" id="WBMS02000057">
    <property type="protein sequence ID" value="MWA06769.1"/>
    <property type="molecule type" value="Genomic_DNA"/>
</dbReference>
<dbReference type="AlphaFoldDB" id="A0A6I4MVT7"/>
<reference evidence="2" key="1">
    <citation type="submission" date="2019-12" db="EMBL/GenBank/DDBJ databases">
        <title>Actinomadura physcomitrii sp. nov., a novel actinomycete isolated from moss [Physcomitrium sphaericum (Ludw) Fuernr].</title>
        <authorList>
            <person name="Zhuang X."/>
        </authorList>
    </citation>
    <scope>NUCLEOTIDE SEQUENCE [LARGE SCALE GENOMIC DNA]</scope>
    <source>
        <strain evidence="2">LD22</strain>
    </source>
</reference>
<protein>
    <submittedName>
        <fullName evidence="2">Uncharacterized protein</fullName>
    </submittedName>
</protein>
<evidence type="ECO:0000256" key="1">
    <source>
        <dbReference type="SAM" id="Phobius"/>
    </source>
</evidence>
<feature type="transmembrane region" description="Helical" evidence="1">
    <location>
        <begin position="90"/>
        <end position="110"/>
    </location>
</feature>
<feature type="transmembrane region" description="Helical" evidence="1">
    <location>
        <begin position="145"/>
        <end position="169"/>
    </location>
</feature>
<organism evidence="2 3">
    <name type="scientific">Actinomadura physcomitrii</name>
    <dbReference type="NCBI Taxonomy" id="2650748"/>
    <lineage>
        <taxon>Bacteria</taxon>
        <taxon>Bacillati</taxon>
        <taxon>Actinomycetota</taxon>
        <taxon>Actinomycetes</taxon>
        <taxon>Streptosporangiales</taxon>
        <taxon>Thermomonosporaceae</taxon>
        <taxon>Actinomadura</taxon>
    </lineage>
</organism>
<comment type="caution">
    <text evidence="2">The sequence shown here is derived from an EMBL/GenBank/DDBJ whole genome shotgun (WGS) entry which is preliminary data.</text>
</comment>
<proteinExistence type="predicted"/>
<keyword evidence="1" id="KW-1133">Transmembrane helix</keyword>
<keyword evidence="1" id="KW-0472">Membrane</keyword>
<evidence type="ECO:0000313" key="3">
    <source>
        <dbReference type="Proteomes" id="UP000462055"/>
    </source>
</evidence>